<proteinExistence type="predicted"/>
<gene>
    <name evidence="4" type="ORF">O987_07075</name>
</gene>
<evidence type="ECO:0000256" key="1">
    <source>
        <dbReference type="ARBA" id="ARBA00004328"/>
    </source>
</evidence>
<comment type="subcellular location">
    <subcellularLocation>
        <location evidence="1">Virion</location>
    </subcellularLocation>
</comment>
<evidence type="ECO:0000313" key="5">
    <source>
        <dbReference type="Proteomes" id="UP000028782"/>
    </source>
</evidence>
<keyword evidence="2" id="KW-0732">Signal</keyword>
<feature type="domain" description="Phage capsid-like C-terminal" evidence="3">
    <location>
        <begin position="174"/>
        <end position="445"/>
    </location>
</feature>
<dbReference type="Pfam" id="PF05065">
    <property type="entry name" value="Phage_capsid"/>
    <property type="match status" value="1"/>
</dbReference>
<dbReference type="KEGG" id="ctes:O987_07075"/>
<dbReference type="Proteomes" id="UP000028782">
    <property type="component" value="Chromosome"/>
</dbReference>
<feature type="chain" id="PRO_5001716493" evidence="2">
    <location>
        <begin position="25"/>
        <end position="454"/>
    </location>
</feature>
<dbReference type="EMBL" id="CP006704">
    <property type="protein sequence ID" value="AIJ45559.1"/>
    <property type="molecule type" value="Genomic_DNA"/>
</dbReference>
<reference evidence="4 5" key="1">
    <citation type="journal article" date="2014" name="Genome Announc.">
        <title>Complete Genome Sequence of Polychlorinated Biphenyl Degrader Comamonas testosteroni TK102 (NBRC 109938).</title>
        <authorList>
            <person name="Fukuda K."/>
            <person name="Hosoyama A."/>
            <person name="Tsuchikane K."/>
            <person name="Ohji S."/>
            <person name="Yamazoe A."/>
            <person name="Fujita N."/>
            <person name="Shintani M."/>
            <person name="Kimbara K."/>
        </authorList>
    </citation>
    <scope>NUCLEOTIDE SEQUENCE [LARGE SCALE GENOMIC DNA]</scope>
    <source>
        <strain evidence="4">TK102</strain>
    </source>
</reference>
<evidence type="ECO:0000256" key="2">
    <source>
        <dbReference type="SAM" id="SignalP"/>
    </source>
</evidence>
<dbReference type="HOGENOM" id="CLU_051005_0_0_4"/>
<dbReference type="NCBIfam" id="TIGR01554">
    <property type="entry name" value="major_cap_HK97"/>
    <property type="match status" value="1"/>
</dbReference>
<feature type="signal peptide" evidence="2">
    <location>
        <begin position="1"/>
        <end position="24"/>
    </location>
</feature>
<sequence>MKKSRFISVAVLAALTVASVAAQAAGVDVPGFIAAHPDVFAGLSMLGFAGSVSVEQEYKQVQADLKSVGDQLKAYAETTQKELKNHGTMTAETKASVDKMLVEQGSLQARLQAAEQALATLQNGGSGSGRPQTLGEKVISNEALIGFNPSLRGAVSVKIGSIHNAVSGAPDSAGSLIQPTRVPGIVAAPQQRLFVRDLLNWGTTTSPDIEYVRETGFTNNADVVAENPSNPKPQSDLAFEMDSAKVATIAHWIKASKQVLSDVPMLQAYVDGRLIYGLKLKEEAQLLKGSGVGLNINGIWTQASAYSNPGVVVQDETMLDRLRIAMLQAELAEYTADGLVLNPIDWTQIELTKTKDNAYLFATPHGLAVPGLWGRPVVSSQSMTKNDFLAGAFALGAQGWDREDANVSVSNQDGDNFVKNMVTILAEERVGLTVFRPEAFVKGDFTGVGPTPTP</sequence>
<dbReference type="AlphaFoldDB" id="A0A076PFL7"/>
<dbReference type="Gene3D" id="3.30.2400.10">
    <property type="entry name" value="Major capsid protein gp5"/>
    <property type="match status" value="1"/>
</dbReference>
<protein>
    <submittedName>
        <fullName evidence="4">Capsid protein</fullName>
    </submittedName>
</protein>
<accession>A0A076PFL7</accession>
<evidence type="ECO:0000313" key="4">
    <source>
        <dbReference type="EMBL" id="AIJ45559.1"/>
    </source>
</evidence>
<dbReference type="Gene3D" id="3.30.2320.10">
    <property type="entry name" value="hypothetical protein PF0899 domain"/>
    <property type="match status" value="1"/>
</dbReference>
<dbReference type="InterPro" id="IPR024455">
    <property type="entry name" value="Phage_capsid"/>
</dbReference>
<dbReference type="RefSeq" id="WP_043371265.1">
    <property type="nucleotide sequence ID" value="NZ_CP006704.1"/>
</dbReference>
<dbReference type="SUPFAM" id="SSF56563">
    <property type="entry name" value="Major capsid protein gp5"/>
    <property type="match status" value="1"/>
</dbReference>
<evidence type="ECO:0000259" key="3">
    <source>
        <dbReference type="Pfam" id="PF05065"/>
    </source>
</evidence>
<organism evidence="4 5">
    <name type="scientific">Comamonas testosteroni TK102</name>
    <dbReference type="NCBI Taxonomy" id="1392005"/>
    <lineage>
        <taxon>Bacteria</taxon>
        <taxon>Pseudomonadati</taxon>
        <taxon>Pseudomonadota</taxon>
        <taxon>Betaproteobacteria</taxon>
        <taxon>Burkholderiales</taxon>
        <taxon>Comamonadaceae</taxon>
        <taxon>Comamonas</taxon>
    </lineage>
</organism>
<dbReference type="InterPro" id="IPR054612">
    <property type="entry name" value="Phage_capsid-like_C"/>
</dbReference>
<name>A0A076PFL7_COMTE</name>